<keyword evidence="1" id="KW-0472">Membrane</keyword>
<proteinExistence type="predicted"/>
<dbReference type="KEGG" id="dla:I6G47_09445"/>
<dbReference type="GeneID" id="94693374"/>
<keyword evidence="6" id="KW-1185">Reference proteome</keyword>
<feature type="transmembrane region" description="Helical" evidence="1">
    <location>
        <begin position="26"/>
        <end position="47"/>
    </location>
</feature>
<dbReference type="Proteomes" id="UP000183417">
    <property type="component" value="Unassembled WGS sequence"/>
</dbReference>
<evidence type="ECO:0000313" key="3">
    <source>
        <dbReference type="EMBL" id="QPS83268.1"/>
    </source>
</evidence>
<name>A0A1H3TFA7_9BURK</name>
<evidence type="ECO:0000313" key="6">
    <source>
        <dbReference type="Proteomes" id="UP000595064"/>
    </source>
</evidence>
<dbReference type="EMBL" id="FNPE01000028">
    <property type="protein sequence ID" value="SDZ48916.1"/>
    <property type="molecule type" value="Genomic_DNA"/>
</dbReference>
<accession>A0A1H3TFA7</accession>
<dbReference type="RefSeq" id="WP_016445407.1">
    <property type="nucleotide sequence ID" value="NZ_AP025556.1"/>
</dbReference>
<dbReference type="Pfam" id="PF14341">
    <property type="entry name" value="PilX_N"/>
    <property type="match status" value="1"/>
</dbReference>
<keyword evidence="1" id="KW-1133">Transmembrane helix</keyword>
<organism evidence="4 5">
    <name type="scientific">Delftia lacustris</name>
    <dbReference type="NCBI Taxonomy" id="558537"/>
    <lineage>
        <taxon>Bacteria</taxon>
        <taxon>Pseudomonadati</taxon>
        <taxon>Pseudomonadota</taxon>
        <taxon>Betaproteobacteria</taxon>
        <taxon>Burkholderiales</taxon>
        <taxon>Comamonadaceae</taxon>
        <taxon>Delftia</taxon>
    </lineage>
</organism>
<evidence type="ECO:0000313" key="4">
    <source>
        <dbReference type="EMBL" id="SDZ48916.1"/>
    </source>
</evidence>
<gene>
    <name evidence="3" type="ORF">I6G47_09445</name>
    <name evidence="4" type="ORF">SAMN05421547_12825</name>
</gene>
<evidence type="ECO:0000256" key="1">
    <source>
        <dbReference type="SAM" id="Phobius"/>
    </source>
</evidence>
<protein>
    <submittedName>
        <fullName evidence="3 4">Pilus assembly protein PilX</fullName>
    </submittedName>
</protein>
<dbReference type="AlphaFoldDB" id="A0A1H3TFA7"/>
<sequence>MTALIGARSRRCMSCVLHGRQRGNALLVSMIMLLLVLLLAVVGMRVATLEARIAANMVDSQRLYETADGTLREGERKLLEHAVALKPCNGASTPVAEGSGIPCSVSDVRTDSIGLGTDFRTTKAKAAGFQQPDGYWYPRYITTACPKSGSATSALDAPATGCTDFYEVNAQATEKTQAQACGAHALCLRSSVNMFIK</sequence>
<reference evidence="4 5" key="1">
    <citation type="submission" date="2016-10" db="EMBL/GenBank/DDBJ databases">
        <authorList>
            <person name="de Groot N.N."/>
        </authorList>
    </citation>
    <scope>NUCLEOTIDE SEQUENCE [LARGE SCALE GENOMIC DNA]</scope>
    <source>
        <strain evidence="4 5">LMG 24775</strain>
    </source>
</reference>
<reference evidence="3 6" key="2">
    <citation type="submission" date="2020-12" db="EMBL/GenBank/DDBJ databases">
        <title>FDA dAtabase for Regulatory Grade micrObial Sequences (FDA-ARGOS): Supporting development and validation of Infectious Disease Dx tests.</title>
        <authorList>
            <person name="Sproer C."/>
            <person name="Gronow S."/>
            <person name="Severitt S."/>
            <person name="Schroder I."/>
            <person name="Tallon L."/>
            <person name="Sadzewicz L."/>
            <person name="Zhao X."/>
            <person name="Boylan J."/>
            <person name="Ott S."/>
            <person name="Bowen H."/>
            <person name="Vavikolanu K."/>
            <person name="Mehta A."/>
            <person name="Aluvathingal J."/>
            <person name="Nadendla S."/>
            <person name="Lowell S."/>
            <person name="Myers T."/>
            <person name="Yan Y."/>
            <person name="Sichtig H."/>
        </authorList>
    </citation>
    <scope>NUCLEOTIDE SEQUENCE [LARGE SCALE GENOMIC DNA]</scope>
    <source>
        <strain evidence="3 6">FDAARGOS_890</strain>
    </source>
</reference>
<evidence type="ECO:0000313" key="5">
    <source>
        <dbReference type="Proteomes" id="UP000183417"/>
    </source>
</evidence>
<evidence type="ECO:0000259" key="2">
    <source>
        <dbReference type="Pfam" id="PF14341"/>
    </source>
</evidence>
<feature type="domain" description="Type 4 fimbrial biogenesis protein PilX N-terminal" evidence="2">
    <location>
        <begin position="22"/>
        <end position="71"/>
    </location>
</feature>
<dbReference type="InterPro" id="IPR025746">
    <property type="entry name" value="PilX_N_dom"/>
</dbReference>
<keyword evidence="1" id="KW-0812">Transmembrane</keyword>
<dbReference type="Proteomes" id="UP000595064">
    <property type="component" value="Chromosome"/>
</dbReference>
<dbReference type="EMBL" id="CP065748">
    <property type="protein sequence ID" value="QPS83268.1"/>
    <property type="molecule type" value="Genomic_DNA"/>
</dbReference>